<dbReference type="Pfam" id="PF12728">
    <property type="entry name" value="HTH_17"/>
    <property type="match status" value="1"/>
</dbReference>
<gene>
    <name evidence="2" type="ORF">J2T57_003821</name>
</gene>
<dbReference type="InterPro" id="IPR041657">
    <property type="entry name" value="HTH_17"/>
</dbReference>
<dbReference type="EMBL" id="JALJXV010000010">
    <property type="protein sequence ID" value="MCP1676650.1"/>
    <property type="molecule type" value="Genomic_DNA"/>
</dbReference>
<dbReference type="AlphaFoldDB" id="A0AAE3G6G4"/>
<protein>
    <submittedName>
        <fullName evidence="2">DNA-binding transcriptional regulator AlpA</fullName>
    </submittedName>
</protein>
<dbReference type="Gene3D" id="1.10.238.160">
    <property type="match status" value="1"/>
</dbReference>
<dbReference type="Proteomes" id="UP001205843">
    <property type="component" value="Unassembled WGS sequence"/>
</dbReference>
<comment type="caution">
    <text evidence="2">The sequence shown here is derived from an EMBL/GenBank/DDBJ whole genome shotgun (WGS) entry which is preliminary data.</text>
</comment>
<sequence>MYLSNNQVQKRYNISRTTIWRWTEKGIMPKPHDIGGLKRWRLDELERWEKKLN</sequence>
<dbReference type="SUPFAM" id="SSF46955">
    <property type="entry name" value="Putative DNA-binding domain"/>
    <property type="match status" value="1"/>
</dbReference>
<proteinExistence type="predicted"/>
<evidence type="ECO:0000313" key="2">
    <source>
        <dbReference type="EMBL" id="MCP1676650.1"/>
    </source>
</evidence>
<name>A0AAE3G6G4_9GAMM</name>
<evidence type="ECO:0000313" key="3">
    <source>
        <dbReference type="Proteomes" id="UP001205843"/>
    </source>
</evidence>
<organism evidence="2 3">
    <name type="scientific">Natronocella acetinitrilica</name>
    <dbReference type="NCBI Taxonomy" id="414046"/>
    <lineage>
        <taxon>Bacteria</taxon>
        <taxon>Pseudomonadati</taxon>
        <taxon>Pseudomonadota</taxon>
        <taxon>Gammaproteobacteria</taxon>
        <taxon>Chromatiales</taxon>
        <taxon>Ectothiorhodospiraceae</taxon>
        <taxon>Natronocella</taxon>
    </lineage>
</organism>
<dbReference type="InterPro" id="IPR009061">
    <property type="entry name" value="DNA-bd_dom_put_sf"/>
</dbReference>
<feature type="domain" description="Helix-turn-helix" evidence="1">
    <location>
        <begin position="2"/>
        <end position="48"/>
    </location>
</feature>
<reference evidence="2" key="1">
    <citation type="submission" date="2022-03" db="EMBL/GenBank/DDBJ databases">
        <title>Genomic Encyclopedia of Type Strains, Phase III (KMG-III): the genomes of soil and plant-associated and newly described type strains.</title>
        <authorList>
            <person name="Whitman W."/>
        </authorList>
    </citation>
    <scope>NUCLEOTIDE SEQUENCE</scope>
    <source>
        <strain evidence="2">ANL 6-2</strain>
    </source>
</reference>
<keyword evidence="3" id="KW-1185">Reference proteome</keyword>
<dbReference type="GO" id="GO:0003677">
    <property type="term" value="F:DNA binding"/>
    <property type="evidence" value="ECO:0007669"/>
    <property type="project" value="UniProtKB-KW"/>
</dbReference>
<dbReference type="RefSeq" id="WP_366519132.1">
    <property type="nucleotide sequence ID" value="NZ_JALJXV010000010.1"/>
</dbReference>
<evidence type="ECO:0000259" key="1">
    <source>
        <dbReference type="Pfam" id="PF12728"/>
    </source>
</evidence>
<keyword evidence="2" id="KW-0238">DNA-binding</keyword>
<accession>A0AAE3G6G4</accession>